<reference evidence="3" key="1">
    <citation type="submission" date="2019-02" db="EMBL/GenBank/DDBJ databases">
        <authorList>
            <person name="Gruber-Vodicka R. H."/>
            <person name="Seah K. B. B."/>
        </authorList>
    </citation>
    <scope>NUCLEOTIDE SEQUENCE</scope>
    <source>
        <strain evidence="4">BECK_BY19</strain>
        <strain evidence="3">BECK_BY8</strain>
    </source>
</reference>
<evidence type="ECO:0000256" key="1">
    <source>
        <dbReference type="SAM" id="Phobius"/>
    </source>
</evidence>
<gene>
    <name evidence="3" type="ORF">BECKUNK1418G_GA0071005_103016</name>
    <name evidence="4" type="ORF">BECKUNK1418H_GA0071006_10635</name>
</gene>
<dbReference type="PROSITE" id="PS51186">
    <property type="entry name" value="GNAT"/>
    <property type="match status" value="1"/>
</dbReference>
<keyword evidence="1" id="KW-0812">Transmembrane</keyword>
<feature type="transmembrane region" description="Helical" evidence="1">
    <location>
        <begin position="136"/>
        <end position="157"/>
    </location>
</feature>
<evidence type="ECO:0000259" key="2">
    <source>
        <dbReference type="PROSITE" id="PS51186"/>
    </source>
</evidence>
<keyword evidence="1" id="KW-1133">Transmembrane helix</keyword>
<evidence type="ECO:0000313" key="4">
    <source>
        <dbReference type="EMBL" id="VFK71375.1"/>
    </source>
</evidence>
<keyword evidence="1" id="KW-0472">Membrane</keyword>
<dbReference type="GO" id="GO:0016747">
    <property type="term" value="F:acyltransferase activity, transferring groups other than amino-acyl groups"/>
    <property type="evidence" value="ECO:0007669"/>
    <property type="project" value="InterPro"/>
</dbReference>
<feature type="domain" description="N-acetyltransferase" evidence="2">
    <location>
        <begin position="203"/>
        <end position="380"/>
    </location>
</feature>
<dbReference type="SUPFAM" id="SSF55729">
    <property type="entry name" value="Acyl-CoA N-acyltransferases (Nat)"/>
    <property type="match status" value="1"/>
</dbReference>
<accession>A0A451AAY3</accession>
<dbReference type="InterPro" id="IPR054597">
    <property type="entry name" value="FeeM_cat"/>
</dbReference>
<sequence length="447" mass="49908">MVLNLNAILSRVRRGPDGPAPALLMVGSMIGLLAMFSGFLLAPLPVALLLGVGIYALLGIAELSQGIVSPITQTSLFLFVLSALAFFFGSGSEAWIPYMGSLFLGALFIVSAGFLAAGRPFTVFYSADRGHRVKHWVVSGLWTLAYFTGSLLAFLLMPDVSFVYAPMLILVGAAVLTLVFNLLWFGAATRHTKAFEYKGFRFAEIGNTPELLTQFYNLAAKEFWPSVRYSSECSVHSLAELRERLQAIDQPYENRILRFMAWMNTKPIGIICCIFDDSRVGLPVEKEASLRIDELRRAGKVMEIGKFAIASGYRAHQSLFLGLLRCVIDVALEHQVSFVISDSYVSQTELYRKIGFSDLAYEPFRDANGAECVMLALNLSMAVVYESNRKASTTMNELTNLPMGKLTPLSNNHLAERCYHRLVLRYFWRQRQRRPYDLLVSELRIGV</sequence>
<dbReference type="Gene3D" id="3.40.630.30">
    <property type="match status" value="1"/>
</dbReference>
<dbReference type="Pfam" id="PF21926">
    <property type="entry name" value="FeeM"/>
    <property type="match status" value="1"/>
</dbReference>
<name>A0A451AAY3_9GAMM</name>
<dbReference type="InterPro" id="IPR016181">
    <property type="entry name" value="Acyl_CoA_acyltransferase"/>
</dbReference>
<dbReference type="InterPro" id="IPR000182">
    <property type="entry name" value="GNAT_dom"/>
</dbReference>
<dbReference type="AlphaFoldDB" id="A0A451AAY3"/>
<proteinExistence type="predicted"/>
<feature type="transmembrane region" description="Helical" evidence="1">
    <location>
        <begin position="46"/>
        <end position="64"/>
    </location>
</feature>
<feature type="transmembrane region" description="Helical" evidence="1">
    <location>
        <begin position="20"/>
        <end position="40"/>
    </location>
</feature>
<evidence type="ECO:0000313" key="3">
    <source>
        <dbReference type="EMBL" id="VFK63153.1"/>
    </source>
</evidence>
<dbReference type="EMBL" id="CAADGD010000063">
    <property type="protein sequence ID" value="VFK71375.1"/>
    <property type="molecule type" value="Genomic_DNA"/>
</dbReference>
<feature type="transmembrane region" description="Helical" evidence="1">
    <location>
        <begin position="76"/>
        <end position="96"/>
    </location>
</feature>
<protein>
    <recommendedName>
        <fullName evidence="2">N-acetyltransferase domain-containing protein</fullName>
    </recommendedName>
</protein>
<organism evidence="3">
    <name type="scientific">Candidatus Kentrum sp. UNK</name>
    <dbReference type="NCBI Taxonomy" id="2126344"/>
    <lineage>
        <taxon>Bacteria</taxon>
        <taxon>Pseudomonadati</taxon>
        <taxon>Pseudomonadota</taxon>
        <taxon>Gammaproteobacteria</taxon>
        <taxon>Candidatus Kentrum</taxon>
    </lineage>
</organism>
<feature type="transmembrane region" description="Helical" evidence="1">
    <location>
        <begin position="102"/>
        <end position="124"/>
    </location>
</feature>
<dbReference type="EMBL" id="CAADFZ010000030">
    <property type="protein sequence ID" value="VFK63153.1"/>
    <property type="molecule type" value="Genomic_DNA"/>
</dbReference>
<feature type="transmembrane region" description="Helical" evidence="1">
    <location>
        <begin position="163"/>
        <end position="185"/>
    </location>
</feature>